<feature type="non-terminal residue" evidence="1">
    <location>
        <position position="1"/>
    </location>
</feature>
<name>A0AAV7SKE6_PLEWA</name>
<gene>
    <name evidence="1" type="ORF">NDU88_004951</name>
</gene>
<reference evidence="1" key="1">
    <citation type="journal article" date="2022" name="bioRxiv">
        <title>Sequencing and chromosome-scale assembly of the giantPleurodeles waltlgenome.</title>
        <authorList>
            <person name="Brown T."/>
            <person name="Elewa A."/>
            <person name="Iarovenko S."/>
            <person name="Subramanian E."/>
            <person name="Araus A.J."/>
            <person name="Petzold A."/>
            <person name="Susuki M."/>
            <person name="Suzuki K.-i.T."/>
            <person name="Hayashi T."/>
            <person name="Toyoda A."/>
            <person name="Oliveira C."/>
            <person name="Osipova E."/>
            <person name="Leigh N.D."/>
            <person name="Simon A."/>
            <person name="Yun M.H."/>
        </authorList>
    </citation>
    <scope>NUCLEOTIDE SEQUENCE</scope>
    <source>
        <strain evidence="1">20211129_DDA</strain>
        <tissue evidence="1">Liver</tissue>
    </source>
</reference>
<dbReference type="AlphaFoldDB" id="A0AAV7SKE6"/>
<feature type="non-terminal residue" evidence="1">
    <location>
        <position position="51"/>
    </location>
</feature>
<proteinExistence type="predicted"/>
<organism evidence="1 2">
    <name type="scientific">Pleurodeles waltl</name>
    <name type="common">Iberian ribbed newt</name>
    <dbReference type="NCBI Taxonomy" id="8319"/>
    <lineage>
        <taxon>Eukaryota</taxon>
        <taxon>Metazoa</taxon>
        <taxon>Chordata</taxon>
        <taxon>Craniata</taxon>
        <taxon>Vertebrata</taxon>
        <taxon>Euteleostomi</taxon>
        <taxon>Amphibia</taxon>
        <taxon>Batrachia</taxon>
        <taxon>Caudata</taxon>
        <taxon>Salamandroidea</taxon>
        <taxon>Salamandridae</taxon>
        <taxon>Pleurodelinae</taxon>
        <taxon>Pleurodeles</taxon>
    </lineage>
</organism>
<dbReference type="EMBL" id="JANPWB010000008">
    <property type="protein sequence ID" value="KAJ1164514.1"/>
    <property type="molecule type" value="Genomic_DNA"/>
</dbReference>
<keyword evidence="2" id="KW-1185">Reference proteome</keyword>
<protein>
    <submittedName>
        <fullName evidence="1">Uncharacterized protein</fullName>
    </submittedName>
</protein>
<sequence length="51" mass="5246">GCALISLDAHSDALFSFHAGTAVHLFPALGRVSSSGCGVFRCPGHSVWISC</sequence>
<comment type="caution">
    <text evidence="1">The sequence shown here is derived from an EMBL/GenBank/DDBJ whole genome shotgun (WGS) entry which is preliminary data.</text>
</comment>
<dbReference type="Proteomes" id="UP001066276">
    <property type="component" value="Chromosome 4_2"/>
</dbReference>
<evidence type="ECO:0000313" key="1">
    <source>
        <dbReference type="EMBL" id="KAJ1164514.1"/>
    </source>
</evidence>
<evidence type="ECO:0000313" key="2">
    <source>
        <dbReference type="Proteomes" id="UP001066276"/>
    </source>
</evidence>
<accession>A0AAV7SKE6</accession>